<evidence type="ECO:0000313" key="10">
    <source>
        <dbReference type="Proteomes" id="UP001210925"/>
    </source>
</evidence>
<dbReference type="InterPro" id="IPR013766">
    <property type="entry name" value="Thioredoxin_domain"/>
</dbReference>
<dbReference type="PANTHER" id="PTHR43503:SF4">
    <property type="entry name" value="PEROXIREDOXIN-6"/>
    <property type="match status" value="1"/>
</dbReference>
<evidence type="ECO:0000256" key="4">
    <source>
        <dbReference type="ARBA" id="ARBA00023284"/>
    </source>
</evidence>
<comment type="similarity">
    <text evidence="5">Belongs to the peroxiredoxin family. Prx6 subfamily.</text>
</comment>
<dbReference type="GO" id="GO:0005829">
    <property type="term" value="C:cytosol"/>
    <property type="evidence" value="ECO:0007669"/>
    <property type="project" value="TreeGrafter"/>
</dbReference>
<dbReference type="EMBL" id="JADGKB010000103">
    <property type="protein sequence ID" value="KAJ3253676.1"/>
    <property type="molecule type" value="Genomic_DNA"/>
</dbReference>
<evidence type="ECO:0000313" key="9">
    <source>
        <dbReference type="EMBL" id="KAJ3253676.1"/>
    </source>
</evidence>
<keyword evidence="1 6" id="KW-0575">Peroxidase</keyword>
<dbReference type="GO" id="GO:0045454">
    <property type="term" value="P:cell redox homeostasis"/>
    <property type="evidence" value="ECO:0007669"/>
    <property type="project" value="TreeGrafter"/>
</dbReference>
<keyword evidence="4 6" id="KW-0676">Redox-active center</keyword>
<keyword evidence="3 6" id="KW-0560">Oxidoreductase</keyword>
<gene>
    <name evidence="9" type="ORF">HK103_000402</name>
</gene>
<sequence>MSIPPELHNPLRLGSTAPNFEAETTHGVIDFHEWKKNTWAILFSHPEDFTPVCTTELGEFAKLHSEFTKRRVKIIGLSCDSVERHHKWILDINETQNCTVKFPIIADPDRKVAVLYDMLDHQDATNIDKKGMPLTVRSVFFLDPLHKIRAQITYPASTGRNFNEILRVMDSLQLCNSKKVATPANWKPGYDVIVHNSLNDQQARELFPDMKVVKPYLRYTELQ</sequence>
<feature type="domain" description="Thioredoxin" evidence="8">
    <location>
        <begin position="11"/>
        <end position="174"/>
    </location>
</feature>
<dbReference type="FunFam" id="3.30.1020.10:FF:000001">
    <property type="entry name" value="1-Cys peroxiredoxin"/>
    <property type="match status" value="1"/>
</dbReference>
<dbReference type="Pfam" id="PF10417">
    <property type="entry name" value="1-cysPrx_C"/>
    <property type="match status" value="1"/>
</dbReference>
<dbReference type="GO" id="GO:0051920">
    <property type="term" value="F:peroxiredoxin activity"/>
    <property type="evidence" value="ECO:0007669"/>
    <property type="project" value="InterPro"/>
</dbReference>
<dbReference type="Gene3D" id="3.40.30.10">
    <property type="entry name" value="Glutaredoxin"/>
    <property type="match status" value="1"/>
</dbReference>
<feature type="active site" description="Cysteine sulfenic acid (-SOH) intermediate; for peroxidase activity" evidence="7">
    <location>
        <position position="53"/>
    </location>
</feature>
<dbReference type="InterPro" id="IPR036249">
    <property type="entry name" value="Thioredoxin-like_sf"/>
</dbReference>
<dbReference type="FunFam" id="3.40.30.10:FF:000011">
    <property type="entry name" value="Peroxiredoxin PRX1"/>
    <property type="match status" value="1"/>
</dbReference>
<dbReference type="Pfam" id="PF00578">
    <property type="entry name" value="AhpC-TSA"/>
    <property type="match status" value="1"/>
</dbReference>
<evidence type="ECO:0000256" key="5">
    <source>
        <dbReference type="ARBA" id="ARBA00025719"/>
    </source>
</evidence>
<dbReference type="InterPro" id="IPR045020">
    <property type="entry name" value="PRX_1cys"/>
</dbReference>
<dbReference type="GO" id="GO:0005739">
    <property type="term" value="C:mitochondrion"/>
    <property type="evidence" value="ECO:0007669"/>
    <property type="project" value="TreeGrafter"/>
</dbReference>
<dbReference type="InterPro" id="IPR024706">
    <property type="entry name" value="Peroxiredoxin_AhpC-typ"/>
</dbReference>
<dbReference type="AlphaFoldDB" id="A0AAD5Y5Y3"/>
<proteinExistence type="inferred from homology"/>
<comment type="caution">
    <text evidence="9">The sequence shown here is derived from an EMBL/GenBank/DDBJ whole genome shotgun (WGS) entry which is preliminary data.</text>
</comment>
<evidence type="ECO:0000256" key="1">
    <source>
        <dbReference type="ARBA" id="ARBA00022559"/>
    </source>
</evidence>
<evidence type="ECO:0000256" key="6">
    <source>
        <dbReference type="PIRNR" id="PIRNR000239"/>
    </source>
</evidence>
<protein>
    <recommendedName>
        <fullName evidence="8">Thioredoxin domain-containing protein</fullName>
    </recommendedName>
</protein>
<dbReference type="SUPFAM" id="SSF52833">
    <property type="entry name" value="Thioredoxin-like"/>
    <property type="match status" value="1"/>
</dbReference>
<accession>A0AAD5Y5Y3</accession>
<dbReference type="CDD" id="cd03016">
    <property type="entry name" value="PRX_1cys"/>
    <property type="match status" value="1"/>
</dbReference>
<keyword evidence="2 6" id="KW-0049">Antioxidant</keyword>
<comment type="function">
    <text evidence="6">Thiol-specific peroxidase that catalyzes the reduction of hydrogen peroxide and organic hydroperoxides to water and alcohols, respectively.</text>
</comment>
<dbReference type="PROSITE" id="PS51352">
    <property type="entry name" value="THIOREDOXIN_2"/>
    <property type="match status" value="1"/>
</dbReference>
<keyword evidence="10" id="KW-1185">Reference proteome</keyword>
<dbReference type="Gene3D" id="3.30.1020.10">
    <property type="entry name" value="Antioxidant, Horf6, Chain A, domain2"/>
    <property type="match status" value="1"/>
</dbReference>
<dbReference type="Proteomes" id="UP001210925">
    <property type="component" value="Unassembled WGS sequence"/>
</dbReference>
<evidence type="ECO:0000256" key="7">
    <source>
        <dbReference type="PIRSR" id="PIRSR000239-1"/>
    </source>
</evidence>
<dbReference type="InterPro" id="IPR019479">
    <property type="entry name" value="Peroxiredoxin_C"/>
</dbReference>
<evidence type="ECO:0000256" key="3">
    <source>
        <dbReference type="ARBA" id="ARBA00023002"/>
    </source>
</evidence>
<name>A0AAD5Y5Y3_9FUNG</name>
<dbReference type="PANTHER" id="PTHR43503">
    <property type="entry name" value="MCG48959-RELATED"/>
    <property type="match status" value="1"/>
</dbReference>
<organism evidence="9 10">
    <name type="scientific">Boothiomyces macroporosus</name>
    <dbReference type="NCBI Taxonomy" id="261099"/>
    <lineage>
        <taxon>Eukaryota</taxon>
        <taxon>Fungi</taxon>
        <taxon>Fungi incertae sedis</taxon>
        <taxon>Chytridiomycota</taxon>
        <taxon>Chytridiomycota incertae sedis</taxon>
        <taxon>Chytridiomycetes</taxon>
        <taxon>Rhizophydiales</taxon>
        <taxon>Terramycetaceae</taxon>
        <taxon>Boothiomyces</taxon>
    </lineage>
</organism>
<dbReference type="PIRSF" id="PIRSF000239">
    <property type="entry name" value="AHPC"/>
    <property type="match status" value="1"/>
</dbReference>
<reference evidence="9" key="1">
    <citation type="submission" date="2020-05" db="EMBL/GenBank/DDBJ databases">
        <title>Phylogenomic resolution of chytrid fungi.</title>
        <authorList>
            <person name="Stajich J.E."/>
            <person name="Amses K."/>
            <person name="Simmons R."/>
            <person name="Seto K."/>
            <person name="Myers J."/>
            <person name="Bonds A."/>
            <person name="Quandt C.A."/>
            <person name="Barry K."/>
            <person name="Liu P."/>
            <person name="Grigoriev I."/>
            <person name="Longcore J.E."/>
            <person name="James T.Y."/>
        </authorList>
    </citation>
    <scope>NUCLEOTIDE SEQUENCE</scope>
    <source>
        <strain evidence="9">PLAUS21</strain>
    </source>
</reference>
<evidence type="ECO:0000259" key="8">
    <source>
        <dbReference type="PROSITE" id="PS51352"/>
    </source>
</evidence>
<dbReference type="InterPro" id="IPR000866">
    <property type="entry name" value="AhpC/TSA"/>
</dbReference>
<evidence type="ECO:0000256" key="2">
    <source>
        <dbReference type="ARBA" id="ARBA00022862"/>
    </source>
</evidence>